<dbReference type="EMBL" id="CM008046">
    <property type="protein sequence ID" value="PVH66794.1"/>
    <property type="molecule type" value="Genomic_DNA"/>
</dbReference>
<organism evidence="2">
    <name type="scientific">Panicum hallii</name>
    <dbReference type="NCBI Taxonomy" id="206008"/>
    <lineage>
        <taxon>Eukaryota</taxon>
        <taxon>Viridiplantae</taxon>
        <taxon>Streptophyta</taxon>
        <taxon>Embryophyta</taxon>
        <taxon>Tracheophyta</taxon>
        <taxon>Spermatophyta</taxon>
        <taxon>Magnoliopsida</taxon>
        <taxon>Liliopsida</taxon>
        <taxon>Poales</taxon>
        <taxon>Poaceae</taxon>
        <taxon>PACMAD clade</taxon>
        <taxon>Panicoideae</taxon>
        <taxon>Panicodae</taxon>
        <taxon>Paniceae</taxon>
        <taxon>Panicinae</taxon>
        <taxon>Panicum</taxon>
        <taxon>Panicum sect. Panicum</taxon>
    </lineage>
</organism>
<dbReference type="Proteomes" id="UP000243499">
    <property type="component" value="Chromosome 1"/>
</dbReference>
<evidence type="ECO:0000256" key="1">
    <source>
        <dbReference type="SAM" id="MobiDB-lite"/>
    </source>
</evidence>
<evidence type="ECO:0000313" key="2">
    <source>
        <dbReference type="EMBL" id="PVH66794.1"/>
    </source>
</evidence>
<sequence>MERRQDHRAIRICHPSASPPPSPQASCSELSEASESNKRIEIFSSAACPRVDRNGWVWAWPGVRSDKKDS</sequence>
<proteinExistence type="predicted"/>
<feature type="region of interest" description="Disordered" evidence="1">
    <location>
        <begin position="1"/>
        <end position="31"/>
    </location>
</feature>
<name>A0A2T8KX99_9POAL</name>
<dbReference type="AlphaFoldDB" id="A0A2T8KX99"/>
<reference evidence="2" key="1">
    <citation type="submission" date="2018-04" db="EMBL/GenBank/DDBJ databases">
        <title>WGS assembly of Panicum hallii.</title>
        <authorList>
            <person name="Lovell J."/>
            <person name="Jenkins J."/>
            <person name="Lowry D."/>
            <person name="Mamidi S."/>
            <person name="Sreedasyam A."/>
            <person name="Weng X."/>
            <person name="Barry K."/>
            <person name="Bonette J."/>
            <person name="Campitelli B."/>
            <person name="Daum C."/>
            <person name="Gordon S."/>
            <person name="Gould B."/>
            <person name="Lipzen A."/>
            <person name="Macqueen A."/>
            <person name="Palacio-Mejia J."/>
            <person name="Plott C."/>
            <person name="Shakirov E."/>
            <person name="Shu S."/>
            <person name="Yoshinaga Y."/>
            <person name="Zane M."/>
            <person name="Rokhsar D."/>
            <person name="Grimwood J."/>
            <person name="Schmutz J."/>
            <person name="Juenger T."/>
        </authorList>
    </citation>
    <scope>NUCLEOTIDE SEQUENCE [LARGE SCALE GENOMIC DNA]</scope>
    <source>
        <strain evidence="2">FIL2</strain>
    </source>
</reference>
<gene>
    <name evidence="2" type="ORF">PAHAL_1G350300</name>
</gene>
<protein>
    <submittedName>
        <fullName evidence="2">Uncharacterized protein</fullName>
    </submittedName>
</protein>
<dbReference type="Gramene" id="PVH66794">
    <property type="protein sequence ID" value="PVH66794"/>
    <property type="gene ID" value="PAHAL_1G350300"/>
</dbReference>
<accession>A0A2T8KX99</accession>